<evidence type="ECO:0000313" key="3">
    <source>
        <dbReference type="Proteomes" id="UP000620124"/>
    </source>
</evidence>
<feature type="region of interest" description="Disordered" evidence="1">
    <location>
        <begin position="300"/>
        <end position="357"/>
    </location>
</feature>
<gene>
    <name evidence="2" type="ORF">MVEN_00563100</name>
</gene>
<sequence length="357" mass="39917">MIKEIGIHCFAPEGYSVVFRNDLNAVVARAPRLSSLVLRAPSPCNVTLAVPIVFEDIPSITHLDCGLTVDYADIHAHIGNLSSTLLSLSIHHCDTSVLHPVHTFPHLEILRCSASALPRLSGWLILPNLKTLIISQIRLVERELRAFLPFCKIHGPNLRTLSFWPVGTIIRRRYYNPDSADMQHILECCPRLEHLVLPGALASSPALSHPKVKWIDFWTMYIHSNSSFLNSVTTPNFPAVKGIRQLVVSAPLLCGHIPTTIPPHLKLEDPFEYDYPGVFLRHGNDRVYRNDATDFMGVEYDEDDESDDDYVFEDASSNPTSSDSDESADSLGSEGVEDPEWEADHESTLALHDQLRN</sequence>
<organism evidence="2 3">
    <name type="scientific">Mycena venus</name>
    <dbReference type="NCBI Taxonomy" id="2733690"/>
    <lineage>
        <taxon>Eukaryota</taxon>
        <taxon>Fungi</taxon>
        <taxon>Dikarya</taxon>
        <taxon>Basidiomycota</taxon>
        <taxon>Agaricomycotina</taxon>
        <taxon>Agaricomycetes</taxon>
        <taxon>Agaricomycetidae</taxon>
        <taxon>Agaricales</taxon>
        <taxon>Marasmiineae</taxon>
        <taxon>Mycenaceae</taxon>
        <taxon>Mycena</taxon>
    </lineage>
</organism>
<proteinExistence type="predicted"/>
<evidence type="ECO:0008006" key="4">
    <source>
        <dbReference type="Google" id="ProtNLM"/>
    </source>
</evidence>
<dbReference type="InterPro" id="IPR032675">
    <property type="entry name" value="LRR_dom_sf"/>
</dbReference>
<accession>A0A8H7D5H9</accession>
<feature type="compositionally biased region" description="Low complexity" evidence="1">
    <location>
        <begin position="313"/>
        <end position="322"/>
    </location>
</feature>
<protein>
    <recommendedName>
        <fullName evidence="4">F-box domain-containing protein</fullName>
    </recommendedName>
</protein>
<dbReference type="AlphaFoldDB" id="A0A8H7D5H9"/>
<feature type="compositionally biased region" description="Acidic residues" evidence="1">
    <location>
        <begin position="300"/>
        <end position="312"/>
    </location>
</feature>
<dbReference type="OrthoDB" id="3258555at2759"/>
<dbReference type="EMBL" id="JACAZI010000004">
    <property type="protein sequence ID" value="KAF7362170.1"/>
    <property type="molecule type" value="Genomic_DNA"/>
</dbReference>
<comment type="caution">
    <text evidence="2">The sequence shown here is derived from an EMBL/GenBank/DDBJ whole genome shotgun (WGS) entry which is preliminary data.</text>
</comment>
<keyword evidence="3" id="KW-1185">Reference proteome</keyword>
<name>A0A8H7D5H9_9AGAR</name>
<dbReference type="Gene3D" id="3.80.10.10">
    <property type="entry name" value="Ribonuclease Inhibitor"/>
    <property type="match status" value="1"/>
</dbReference>
<evidence type="ECO:0000256" key="1">
    <source>
        <dbReference type="SAM" id="MobiDB-lite"/>
    </source>
</evidence>
<feature type="compositionally biased region" description="Basic and acidic residues" evidence="1">
    <location>
        <begin position="342"/>
        <end position="357"/>
    </location>
</feature>
<dbReference type="SUPFAM" id="SSF52047">
    <property type="entry name" value="RNI-like"/>
    <property type="match status" value="1"/>
</dbReference>
<dbReference type="Proteomes" id="UP000620124">
    <property type="component" value="Unassembled WGS sequence"/>
</dbReference>
<reference evidence="2" key="1">
    <citation type="submission" date="2020-05" db="EMBL/GenBank/DDBJ databases">
        <title>Mycena genomes resolve the evolution of fungal bioluminescence.</title>
        <authorList>
            <person name="Tsai I.J."/>
        </authorList>
    </citation>
    <scope>NUCLEOTIDE SEQUENCE</scope>
    <source>
        <strain evidence="2">CCC161011</strain>
    </source>
</reference>
<evidence type="ECO:0000313" key="2">
    <source>
        <dbReference type="EMBL" id="KAF7362170.1"/>
    </source>
</evidence>